<dbReference type="SUPFAM" id="SSF49384">
    <property type="entry name" value="Carbohydrate-binding domain"/>
    <property type="match status" value="1"/>
</dbReference>
<keyword evidence="3" id="KW-0732">Signal</keyword>
<evidence type="ECO:0000256" key="4">
    <source>
        <dbReference type="ARBA" id="ARBA00022737"/>
    </source>
</evidence>
<keyword evidence="9" id="KW-0326">Glycosidase</keyword>
<evidence type="ECO:0000256" key="2">
    <source>
        <dbReference type="ARBA" id="ARBA00012601"/>
    </source>
</evidence>
<evidence type="ECO:0000313" key="13">
    <source>
        <dbReference type="Proteomes" id="UP000680815"/>
    </source>
</evidence>
<keyword evidence="10" id="KW-0624">Polysaccharide degradation</keyword>
<keyword evidence="5" id="KW-0378">Hydrolase</keyword>
<comment type="catalytic activity">
    <reaction evidence="1">
        <text>Endohydrolysis of (1-&gt;4)-beta-D-glucosidic linkages in cellulose, lichenin and cereal beta-D-glucans.</text>
        <dbReference type="EC" id="3.2.1.4"/>
    </reaction>
</comment>
<evidence type="ECO:0000313" key="12">
    <source>
        <dbReference type="EMBL" id="MBP0466918.1"/>
    </source>
</evidence>
<dbReference type="SMART" id="SM00237">
    <property type="entry name" value="Calx_beta"/>
    <property type="match status" value="3"/>
</dbReference>
<dbReference type="InterPro" id="IPR038081">
    <property type="entry name" value="CalX-like_sf"/>
</dbReference>
<evidence type="ECO:0000256" key="7">
    <source>
        <dbReference type="ARBA" id="ARBA00023001"/>
    </source>
</evidence>
<dbReference type="PROSITE" id="PS00659">
    <property type="entry name" value="GLYCOSYL_HYDROL_F5"/>
    <property type="match status" value="1"/>
</dbReference>
<dbReference type="PANTHER" id="PTHR35923:SF2">
    <property type="entry name" value="ENDOGLUCANASE"/>
    <property type="match status" value="1"/>
</dbReference>
<organism evidence="12 13">
    <name type="scientific">Roseomonas nitratireducens</name>
    <dbReference type="NCBI Taxonomy" id="2820810"/>
    <lineage>
        <taxon>Bacteria</taxon>
        <taxon>Pseudomonadati</taxon>
        <taxon>Pseudomonadota</taxon>
        <taxon>Alphaproteobacteria</taxon>
        <taxon>Acetobacterales</taxon>
        <taxon>Roseomonadaceae</taxon>
        <taxon>Roseomonas</taxon>
    </lineage>
</organism>
<evidence type="ECO:0000256" key="8">
    <source>
        <dbReference type="ARBA" id="ARBA00023277"/>
    </source>
</evidence>
<evidence type="ECO:0000259" key="11">
    <source>
        <dbReference type="PROSITE" id="PS51173"/>
    </source>
</evidence>
<dbReference type="Pfam" id="PF00150">
    <property type="entry name" value="Cellulase"/>
    <property type="match status" value="1"/>
</dbReference>
<name>A0ABS4B1H0_9PROT</name>
<keyword evidence="13" id="KW-1185">Reference proteome</keyword>
<dbReference type="RefSeq" id="WP_209354292.1">
    <property type="nucleotide sequence ID" value="NZ_JAGIYZ010000043.1"/>
</dbReference>
<dbReference type="Pfam" id="PF03160">
    <property type="entry name" value="Calx-beta"/>
    <property type="match status" value="3"/>
</dbReference>
<reference evidence="12 13" key="1">
    <citation type="submission" date="2021-03" db="EMBL/GenBank/DDBJ databases">
        <authorList>
            <person name="So Y."/>
        </authorList>
    </citation>
    <scope>NUCLEOTIDE SEQUENCE [LARGE SCALE GENOMIC DNA]</scope>
    <source>
        <strain evidence="12 13">PWR1</strain>
    </source>
</reference>
<evidence type="ECO:0000256" key="10">
    <source>
        <dbReference type="ARBA" id="ARBA00023326"/>
    </source>
</evidence>
<keyword evidence="7" id="KW-0136">Cellulose degradation</keyword>
<dbReference type="InterPro" id="IPR003644">
    <property type="entry name" value="Calx_beta"/>
</dbReference>
<dbReference type="InterPro" id="IPR001919">
    <property type="entry name" value="CBD2"/>
</dbReference>
<keyword evidence="4" id="KW-0677">Repeat</keyword>
<dbReference type="InterPro" id="IPR001547">
    <property type="entry name" value="Glyco_hydro_5"/>
</dbReference>
<dbReference type="Proteomes" id="UP000680815">
    <property type="component" value="Unassembled WGS sequence"/>
</dbReference>
<dbReference type="Pfam" id="PF00553">
    <property type="entry name" value="CBM_2"/>
    <property type="match status" value="1"/>
</dbReference>
<dbReference type="EC" id="3.2.1.4" evidence="2"/>
<dbReference type="Gene3D" id="2.60.40.2030">
    <property type="match status" value="3"/>
</dbReference>
<dbReference type="Gene3D" id="2.60.40.290">
    <property type="match status" value="1"/>
</dbReference>
<feature type="domain" description="CBM2" evidence="11">
    <location>
        <begin position="1"/>
        <end position="103"/>
    </location>
</feature>
<sequence length="805" mass="84201">MAGSVNYQVVDNWGAGFNASVSLTAGAGGLNGWTITFEAAFDITQIWNAEIVGRVGNVYTIRNAAWNGTVPEGQVIQFGFLGGPTSDPVPDAFAVNASLPPPLPILAAMDASVTEGNSGTKYLDFLVTLSAPAAGPVTVGYATANETATAGTDYTAATGTLTFAAGETSKTVRVAVRGDTTAEATETMRLLLSSPSGATIGDGLAIGRIVDDDTRPSIRINDVTVTEGDVGTSNATFTISLSQAFSQSVSVRWATANGTAVATSDYRTASGTVTFAAGETSKTVSVAVVGDFRTEATETFQVRLSSPTNATIADGTGVATILDTDTVPTIGVSDVALAEGNAGQSFATFTVSLNKAWGSAVSVGFTTQDGTAIAGQDYLAQAGTLTFAAGETSKTVTIAVTGDTAVEANETFSLLLRTPSGATIRDNTGLATIVNDDTASGGGGGGGQGFLSTSGNQIVDETGESVRITGVNWFGMESSTFTPHGLWARNWQEMMGDMAAEGFNTIRLPFSLEAFQPGKVANGIDFSKNPDLVGLSPIQILDKIVDKAGELGMRIILDNHRSAAGAGPNGNGQWVDGGYTEQQWIDTWKMLAGRYAGDPTVIGADLANEPHGATWAAWSAAAERAGNAIHSVNDDWLIFVEGVGSFEGSNYWWGGNLKGVATDPVVLNTANKVVYSPHDYGNSVYAQPWFSDPAFPNNLTAKFDEFWGYIYKQEIAPIYLGEFGSRLADPKDTAWLSKLLPYLDGDFDANGTRDIPAGDEGMSWTWWSWNPNSGDTGGILADDWATVIDAKMALLTPQLSDMWVN</sequence>
<dbReference type="SUPFAM" id="SSF51445">
    <property type="entry name" value="(Trans)glycosidases"/>
    <property type="match status" value="1"/>
</dbReference>
<dbReference type="InterPro" id="IPR018087">
    <property type="entry name" value="Glyco_hydro_5_CS"/>
</dbReference>
<comment type="caution">
    <text evidence="12">The sequence shown here is derived from an EMBL/GenBank/DDBJ whole genome shotgun (WGS) entry which is preliminary data.</text>
</comment>
<keyword evidence="6" id="KW-0106">Calcium</keyword>
<protein>
    <recommendedName>
        <fullName evidence="2">cellulase</fullName>
        <ecNumber evidence="2">3.2.1.4</ecNumber>
    </recommendedName>
</protein>
<evidence type="ECO:0000256" key="9">
    <source>
        <dbReference type="ARBA" id="ARBA00023295"/>
    </source>
</evidence>
<evidence type="ECO:0000256" key="5">
    <source>
        <dbReference type="ARBA" id="ARBA00022801"/>
    </source>
</evidence>
<proteinExistence type="predicted"/>
<accession>A0ABS4B1H0</accession>
<dbReference type="PANTHER" id="PTHR35923">
    <property type="entry name" value="MAJOR EXTRACELLULAR ENDOGLUCANASE"/>
    <property type="match status" value="1"/>
</dbReference>
<dbReference type="InterPro" id="IPR012291">
    <property type="entry name" value="CBM2_carb-bd_dom_sf"/>
</dbReference>
<dbReference type="EMBL" id="JAGIYZ010000043">
    <property type="protein sequence ID" value="MBP0466918.1"/>
    <property type="molecule type" value="Genomic_DNA"/>
</dbReference>
<evidence type="ECO:0000256" key="1">
    <source>
        <dbReference type="ARBA" id="ARBA00000966"/>
    </source>
</evidence>
<gene>
    <name evidence="12" type="ORF">J5Y09_23520</name>
</gene>
<evidence type="ECO:0000256" key="3">
    <source>
        <dbReference type="ARBA" id="ARBA00022729"/>
    </source>
</evidence>
<keyword evidence="8" id="KW-0119">Carbohydrate metabolism</keyword>
<dbReference type="InterPro" id="IPR008965">
    <property type="entry name" value="CBM2/CBM3_carb-bd_dom_sf"/>
</dbReference>
<dbReference type="SUPFAM" id="SSF141072">
    <property type="entry name" value="CalX-like"/>
    <property type="match status" value="3"/>
</dbReference>
<dbReference type="SMART" id="SM00637">
    <property type="entry name" value="CBD_II"/>
    <property type="match status" value="1"/>
</dbReference>
<evidence type="ECO:0000256" key="6">
    <source>
        <dbReference type="ARBA" id="ARBA00022837"/>
    </source>
</evidence>
<dbReference type="PROSITE" id="PS51173">
    <property type="entry name" value="CBM2"/>
    <property type="match status" value="1"/>
</dbReference>
<dbReference type="Gene3D" id="3.20.20.80">
    <property type="entry name" value="Glycosidases"/>
    <property type="match status" value="1"/>
</dbReference>
<dbReference type="InterPro" id="IPR017853">
    <property type="entry name" value="GH"/>
</dbReference>